<accession>U3BFP8</accession>
<feature type="domain" description="Methyltransferase" evidence="1">
    <location>
        <begin position="27"/>
        <end position="125"/>
    </location>
</feature>
<dbReference type="InterPro" id="IPR041698">
    <property type="entry name" value="Methyltransf_25"/>
</dbReference>
<evidence type="ECO:0000313" key="3">
    <source>
        <dbReference type="Proteomes" id="UP000016570"/>
    </source>
</evidence>
<evidence type="ECO:0000313" key="2">
    <source>
        <dbReference type="EMBL" id="GAD65548.1"/>
    </source>
</evidence>
<comment type="caution">
    <text evidence="2">The sequence shown here is derived from an EMBL/GenBank/DDBJ whole genome shotgun (WGS) entry which is preliminary data.</text>
</comment>
<protein>
    <recommendedName>
        <fullName evidence="1">Methyltransferase domain-containing protein</fullName>
    </recommendedName>
</protein>
<dbReference type="EMBL" id="BATJ01000001">
    <property type="protein sequence ID" value="GAD65548.1"/>
    <property type="molecule type" value="Genomic_DNA"/>
</dbReference>
<sequence length="237" mass="26750">MMFNCPLSAEKAQELIAHLGLEYQHRVVDIGCGQGEFLFQIHQKTQANCLGLDIQPNEIAVANNKVAQHPDAAIRFLATDVKYAELESGAYKLAVCLGSTHAFGEGEMAYPDALTNMADLVGENGLILVGEPYWKQAPAKEYLDFIGEPVGVYRSHEQNIQVAEALGLIPVYVRCSHQDEWDSFEWGFRYKAEQEALAEPGNSERKQKLASVREWNRHYRLYGRETMGFGFYLYLKP</sequence>
<organism evidence="2 3">
    <name type="scientific">Vibrio proteolyticus NBRC 13287</name>
    <dbReference type="NCBI Taxonomy" id="1219065"/>
    <lineage>
        <taxon>Bacteria</taxon>
        <taxon>Pseudomonadati</taxon>
        <taxon>Pseudomonadota</taxon>
        <taxon>Gammaproteobacteria</taxon>
        <taxon>Vibrionales</taxon>
        <taxon>Vibrionaceae</taxon>
        <taxon>Vibrio</taxon>
    </lineage>
</organism>
<dbReference type="SUPFAM" id="SSF53335">
    <property type="entry name" value="S-adenosyl-L-methionine-dependent methyltransferases"/>
    <property type="match status" value="1"/>
</dbReference>
<dbReference type="STRING" id="1219065.VPR01S_01_03210"/>
<dbReference type="InterPro" id="IPR029063">
    <property type="entry name" value="SAM-dependent_MTases_sf"/>
</dbReference>
<reference evidence="2 3" key="1">
    <citation type="submission" date="2013-09" db="EMBL/GenBank/DDBJ databases">
        <title>Whole genome shotgun sequence of Vibrio proteolyticus NBRC 13287.</title>
        <authorList>
            <person name="Isaki S."/>
            <person name="Hosoyama A."/>
            <person name="Numata M."/>
            <person name="Hashimoto M."/>
            <person name="Hosoyama Y."/>
            <person name="Tsuchikane K."/>
            <person name="Noguchi M."/>
            <person name="Hirakata S."/>
            <person name="Ichikawa N."/>
            <person name="Ohji S."/>
            <person name="Yamazoe A."/>
            <person name="Fujita N."/>
        </authorList>
    </citation>
    <scope>NUCLEOTIDE SEQUENCE [LARGE SCALE GENOMIC DNA]</scope>
    <source>
        <strain evidence="2 3">NBRC 13287</strain>
    </source>
</reference>
<dbReference type="RefSeq" id="WP_021703540.1">
    <property type="nucleotide sequence ID" value="NZ_BATJ01000001.1"/>
</dbReference>
<dbReference type="eggNOG" id="COG2226">
    <property type="taxonomic scope" value="Bacteria"/>
</dbReference>
<dbReference type="Proteomes" id="UP000016570">
    <property type="component" value="Unassembled WGS sequence"/>
</dbReference>
<name>U3BFP8_VIBPR</name>
<gene>
    <name evidence="2" type="ORF">VPR01S_01_03210</name>
</gene>
<dbReference type="Gene3D" id="3.40.50.150">
    <property type="entry name" value="Vaccinia Virus protein VP39"/>
    <property type="match status" value="1"/>
</dbReference>
<dbReference type="Pfam" id="PF13649">
    <property type="entry name" value="Methyltransf_25"/>
    <property type="match status" value="1"/>
</dbReference>
<proteinExistence type="predicted"/>
<dbReference type="AlphaFoldDB" id="U3BFP8"/>
<dbReference type="CDD" id="cd02440">
    <property type="entry name" value="AdoMet_MTases"/>
    <property type="match status" value="1"/>
</dbReference>
<evidence type="ECO:0000259" key="1">
    <source>
        <dbReference type="Pfam" id="PF13649"/>
    </source>
</evidence>
<keyword evidence="3" id="KW-1185">Reference proteome</keyword>